<dbReference type="PANTHER" id="PTHR38097">
    <property type="match status" value="1"/>
</dbReference>
<sequence>MSDLLKVLNNIRNLRVATRELTLEQLESIAEKISSVLEEKRAEIEAEQRKEQERQERIEKYKELLRQDGITADELAEIVGSSVVTQRKKREPRPAKYRYTDENGNQKTWTGQGRTPRAIQSALDAGRSLNEFEI</sequence>
<dbReference type="RefSeq" id="WP_100295568.1">
    <property type="nucleotide sequence ID" value="NZ_PHGZ01000003.1"/>
</dbReference>
<feature type="compositionally biased region" description="Basic and acidic residues" evidence="8">
    <location>
        <begin position="92"/>
        <end position="101"/>
    </location>
</feature>
<keyword evidence="11" id="KW-1185">Reference proteome</keyword>
<evidence type="ECO:0000256" key="4">
    <source>
        <dbReference type="ARBA" id="ARBA00023125"/>
    </source>
</evidence>
<evidence type="ECO:0000256" key="3">
    <source>
        <dbReference type="ARBA" id="ARBA00022490"/>
    </source>
</evidence>
<keyword evidence="7" id="KW-0175">Coiled coil</keyword>
<keyword evidence="4 5" id="KW-0238">DNA-binding</keyword>
<dbReference type="GO" id="GO:0003681">
    <property type="term" value="F:bent DNA binding"/>
    <property type="evidence" value="ECO:0007669"/>
    <property type="project" value="TreeGrafter"/>
</dbReference>
<dbReference type="GO" id="GO:0001217">
    <property type="term" value="F:DNA-binding transcription repressor activity"/>
    <property type="evidence" value="ECO:0007669"/>
    <property type="project" value="TreeGrafter"/>
</dbReference>
<dbReference type="InterPro" id="IPR027454">
    <property type="entry name" value="Histone_HNS_N"/>
</dbReference>
<dbReference type="GO" id="GO:0009295">
    <property type="term" value="C:nucleoid"/>
    <property type="evidence" value="ECO:0007669"/>
    <property type="project" value="UniProtKB-SubCell"/>
</dbReference>
<gene>
    <name evidence="10" type="ORF">CVP04_00490</name>
</gene>
<evidence type="ECO:0000313" key="10">
    <source>
        <dbReference type="EMBL" id="PJG83972.1"/>
    </source>
</evidence>
<accession>A0A2M8RYL7</accession>
<dbReference type="SMART" id="SM00528">
    <property type="entry name" value="HNS"/>
    <property type="match status" value="1"/>
</dbReference>
<dbReference type="PANTHER" id="PTHR38097:SF2">
    <property type="entry name" value="DNA-BINDING PROTEIN STPA"/>
    <property type="match status" value="1"/>
</dbReference>
<dbReference type="OrthoDB" id="6088948at2"/>
<comment type="caution">
    <text evidence="10">The sequence shown here is derived from an EMBL/GenBank/DDBJ whole genome shotgun (WGS) entry which is preliminary data.</text>
</comment>
<dbReference type="AlphaFoldDB" id="A0A2M8RYL7"/>
<dbReference type="Proteomes" id="UP000230282">
    <property type="component" value="Unassembled WGS sequence"/>
</dbReference>
<feature type="compositionally biased region" description="Polar residues" evidence="8">
    <location>
        <begin position="102"/>
        <end position="113"/>
    </location>
</feature>
<dbReference type="GO" id="GO:0030527">
    <property type="term" value="F:structural constituent of chromatin"/>
    <property type="evidence" value="ECO:0007669"/>
    <property type="project" value="InterPro"/>
</dbReference>
<reference evidence="10 11" key="1">
    <citation type="submission" date="2017-11" db="EMBL/GenBank/DDBJ databases">
        <title>Reclassification of Bisgaard taxon 5 as Caviibacterium pharyngocola gen. nov., sp. nov.</title>
        <authorList>
            <person name="Christensen H."/>
        </authorList>
    </citation>
    <scope>NUCLEOTIDE SEQUENCE [LARGE SCALE GENOMIC DNA]</scope>
    <source>
        <strain evidence="10 11">7_3</strain>
    </source>
</reference>
<dbReference type="GO" id="GO:0046983">
    <property type="term" value="F:protein dimerization activity"/>
    <property type="evidence" value="ECO:0007669"/>
    <property type="project" value="InterPro"/>
</dbReference>
<protein>
    <recommendedName>
        <fullName evidence="5">DNA-binding protein</fullName>
    </recommendedName>
</protein>
<name>A0A2M8RYL7_9PAST</name>
<evidence type="ECO:0000256" key="5">
    <source>
        <dbReference type="PIRNR" id="PIRNR002096"/>
    </source>
</evidence>
<evidence type="ECO:0000313" key="11">
    <source>
        <dbReference type="Proteomes" id="UP000230282"/>
    </source>
</evidence>
<evidence type="ECO:0000256" key="1">
    <source>
        <dbReference type="ARBA" id="ARBA00004453"/>
    </source>
</evidence>
<evidence type="ECO:0000256" key="2">
    <source>
        <dbReference type="ARBA" id="ARBA00010610"/>
    </source>
</evidence>
<dbReference type="GO" id="GO:0005829">
    <property type="term" value="C:cytosol"/>
    <property type="evidence" value="ECO:0007669"/>
    <property type="project" value="TreeGrafter"/>
</dbReference>
<dbReference type="SUPFAM" id="SSF81273">
    <property type="entry name" value="H-NS histone-like proteins"/>
    <property type="match status" value="2"/>
</dbReference>
<dbReference type="InterPro" id="IPR027444">
    <property type="entry name" value="H-NS_C_dom"/>
</dbReference>
<feature type="coiled-coil region" evidence="7">
    <location>
        <begin position="23"/>
        <end position="67"/>
    </location>
</feature>
<dbReference type="Pfam" id="PF22470">
    <property type="entry name" value="Histone_HNS_N"/>
    <property type="match status" value="1"/>
</dbReference>
<dbReference type="FunFam" id="4.10.430.10:FF:000001">
    <property type="entry name" value="DNA-binding protein"/>
    <property type="match status" value="1"/>
</dbReference>
<proteinExistence type="inferred from homology"/>
<dbReference type="InterPro" id="IPR054180">
    <property type="entry name" value="H-NS-like_N"/>
</dbReference>
<dbReference type="GO" id="GO:0032993">
    <property type="term" value="C:protein-DNA complex"/>
    <property type="evidence" value="ECO:0007669"/>
    <property type="project" value="TreeGrafter"/>
</dbReference>
<dbReference type="InterPro" id="IPR037150">
    <property type="entry name" value="H-NS_C_dom_sf"/>
</dbReference>
<feature type="DNA-binding region" evidence="6">
    <location>
        <begin position="112"/>
        <end position="117"/>
    </location>
</feature>
<dbReference type="Gene3D" id="4.10.430.10">
    <property type="entry name" value="Histone-like protein H-NS, C-terminal domain"/>
    <property type="match status" value="1"/>
</dbReference>
<comment type="subcellular location">
    <subcellularLocation>
        <location evidence="1">Cytoplasm</location>
        <location evidence="1">Nucleoid</location>
    </subcellularLocation>
</comment>
<dbReference type="GO" id="GO:0003680">
    <property type="term" value="F:minor groove of adenine-thymine-rich DNA binding"/>
    <property type="evidence" value="ECO:0007669"/>
    <property type="project" value="TreeGrafter"/>
</dbReference>
<evidence type="ECO:0000256" key="6">
    <source>
        <dbReference type="PIRSR" id="PIRSR002096-1"/>
    </source>
</evidence>
<dbReference type="InterPro" id="IPR001801">
    <property type="entry name" value="Histone_HNS"/>
</dbReference>
<feature type="region of interest" description="Disordered" evidence="8">
    <location>
        <begin position="86"/>
        <end position="116"/>
    </location>
</feature>
<dbReference type="PIRSF" id="PIRSF002096">
    <property type="entry name" value="HnS"/>
    <property type="match status" value="1"/>
</dbReference>
<evidence type="ECO:0000256" key="7">
    <source>
        <dbReference type="SAM" id="Coils"/>
    </source>
</evidence>
<dbReference type="Pfam" id="PF00816">
    <property type="entry name" value="Histone_HNS"/>
    <property type="match status" value="1"/>
</dbReference>
<feature type="domain" description="DNA-binding protein H-NS-like C-terminal" evidence="9">
    <location>
        <begin position="87"/>
        <end position="134"/>
    </location>
</feature>
<dbReference type="GO" id="GO:0000976">
    <property type="term" value="F:transcription cis-regulatory region binding"/>
    <property type="evidence" value="ECO:0007669"/>
    <property type="project" value="TreeGrafter"/>
</dbReference>
<comment type="similarity">
    <text evidence="2 5">Belongs to the histone-like protein H-NS family.</text>
</comment>
<evidence type="ECO:0000259" key="9">
    <source>
        <dbReference type="SMART" id="SM00528"/>
    </source>
</evidence>
<evidence type="ECO:0000256" key="8">
    <source>
        <dbReference type="SAM" id="MobiDB-lite"/>
    </source>
</evidence>
<dbReference type="Gene3D" id="1.10.287.1050">
    <property type="entry name" value="H-NS histone-like proteins"/>
    <property type="match status" value="1"/>
</dbReference>
<dbReference type="EMBL" id="PHGZ01000003">
    <property type="protein sequence ID" value="PJG83972.1"/>
    <property type="molecule type" value="Genomic_DNA"/>
</dbReference>
<keyword evidence="3" id="KW-0963">Cytoplasm</keyword>
<organism evidence="10 11">
    <name type="scientific">Caviibacterium pharyngocola</name>
    <dbReference type="NCBI Taxonomy" id="28159"/>
    <lineage>
        <taxon>Bacteria</taxon>
        <taxon>Pseudomonadati</taxon>
        <taxon>Pseudomonadota</taxon>
        <taxon>Gammaproteobacteria</taxon>
        <taxon>Pasteurellales</taxon>
        <taxon>Pasteurellaceae</taxon>
        <taxon>Caviibacterium</taxon>
    </lineage>
</organism>